<keyword evidence="2" id="KW-0808">Transferase</keyword>
<keyword evidence="4" id="KW-0472">Membrane</keyword>
<keyword evidence="3" id="KW-0548">Nucleotidyltransferase</keyword>
<dbReference type="GO" id="GO:0003968">
    <property type="term" value="F:RNA-directed RNA polymerase activity"/>
    <property type="evidence" value="ECO:0007669"/>
    <property type="project" value="UniProtKB-KW"/>
</dbReference>
<sequence length="829" mass="95324">MQVLKVDTNKVKPLDGSFLRKNEFKQWVNTLLWLLPNTTYHSEIKQMSSKIFELWNSNGSKFTVFYLKECCLVIMKFIAKEPYISIPSGSTPSVSLSKDGLPAIIPLNIRDIMKIDFDFSKSILSLFNVFRVISFKGAEPDLKTITDPFNGISKTLDINEISRVILLLEKKVGKFKDIKTLQIRLEAIYTSGPNFRPSVVSSFFDAYALLKYPSVLFAIARLSWMQNGWWILISYWLVCIIIGLPLRLVLKSKTSLRIGKLAEKPEPAGKVRIFAIVDFFSQTVLKPLHENVGQILKQLETDGTYDQIAPLDRLLSLHPNGPYYSFDLKAATDRLPIEVQHQVITQIMGKTVADQWIIIASQRPWIYEKEDFSLSLNYSVGQPMGQYLSFPSLGITHHIIVQIAAQRAGIVGWFSDYALLGDDIVIYNSEVALHYVSIMRGLGVTISDAKTLRSNSVVEFAKRLRSSTYDYTPLGAKSILKAMKHSSYIPSALTDALNKGVKYPDFIDKLNSIRKTFRMTDLSYNQLISALVGPTGLLISNRNIIDPKDLNQLWSQILQLPSLPSNRVLISAVDIFQRWEKINKARLIYNRVADLKGKLIKDLEYLLIHCKSHYSSVTIVRLYHPHYYHLHSIKSSIYLKGDIRRLWIKILHLTGLFFSKLNRIILYCLALIIAEVFDSFFGMVKNDYAKVREFIDTEYLIISHPALEFPEDEWFIPIPTEELEWDPHYVRPYKGPHKSELLSDIIPLIQTDMKGPLDDDKTYKYVMDPKVITKISLERLEVFSEALEQAFFYERSFNDYPYPLEQRLVLHDLEKDNQFENQQDSSYLG</sequence>
<dbReference type="InterPro" id="IPR043502">
    <property type="entry name" value="DNA/RNA_pol_sf"/>
</dbReference>
<dbReference type="InterPro" id="IPR008686">
    <property type="entry name" value="RNA_pol_mitovir"/>
</dbReference>
<accession>A0A8F5MJD5</accession>
<organism evidence="5">
    <name type="scientific">Grapevine-associated mitovirus 2</name>
    <dbReference type="NCBI Taxonomy" id="2814312"/>
    <lineage>
        <taxon>Viruses</taxon>
        <taxon>Riboviria</taxon>
        <taxon>Orthornavirae</taxon>
        <taxon>Lenarviricota</taxon>
        <taxon>Howeltoviricetes</taxon>
        <taxon>Cryppavirales</taxon>
        <taxon>Mitoviridae</taxon>
        <taxon>Mitovirus</taxon>
    </lineage>
</organism>
<dbReference type="PANTHER" id="PTHR34456">
    <property type="entry name" value="MITOVIRUS RNA-DEPENDENT RNA POLYMERASE"/>
    <property type="match status" value="1"/>
</dbReference>
<dbReference type="PANTHER" id="PTHR34456:SF13">
    <property type="entry name" value="REVERSE TRANSCRIPTASE DOMAIN-CONTAINING PROTEIN"/>
    <property type="match status" value="1"/>
</dbReference>
<evidence type="ECO:0000256" key="2">
    <source>
        <dbReference type="ARBA" id="ARBA00022679"/>
    </source>
</evidence>
<evidence type="ECO:0000313" key="5">
    <source>
        <dbReference type="EMBL" id="QXN75377.1"/>
    </source>
</evidence>
<feature type="transmembrane region" description="Helical" evidence="4">
    <location>
        <begin position="229"/>
        <end position="250"/>
    </location>
</feature>
<name>A0A8F5MJD5_9VIRU</name>
<evidence type="ECO:0000256" key="3">
    <source>
        <dbReference type="ARBA" id="ARBA00022695"/>
    </source>
</evidence>
<reference evidence="5" key="1">
    <citation type="submission" date="2021-02" db="EMBL/GenBank/DDBJ databases">
        <title>The hidden world within plants: metatranscriptomics unveil the complexity of wood microbiomes in grapevine.</title>
        <authorList>
            <person name="Nerva L."/>
            <person name="Garcia J.F."/>
            <person name="Favaretto F."/>
            <person name="Giudice G."/>
            <person name="Moffa L."/>
            <person name="Dario C."/>
            <person name="Riccardo V."/>
            <person name="Gambino G."/>
            <person name="Chitarra W."/>
        </authorList>
    </citation>
    <scope>NUCLEOTIDE SEQUENCE</scope>
</reference>
<dbReference type="Pfam" id="PF05919">
    <property type="entry name" value="Mitovir_RNA_pol"/>
    <property type="match status" value="1"/>
</dbReference>
<protein>
    <submittedName>
        <fullName evidence="5">RNA-dependent RNA polymerase</fullName>
    </submittedName>
</protein>
<evidence type="ECO:0000256" key="1">
    <source>
        <dbReference type="ARBA" id="ARBA00022484"/>
    </source>
</evidence>
<dbReference type="EMBL" id="MW648471">
    <property type="protein sequence ID" value="QXN75377.1"/>
    <property type="molecule type" value="Genomic_RNA"/>
</dbReference>
<dbReference type="SUPFAM" id="SSF56672">
    <property type="entry name" value="DNA/RNA polymerases"/>
    <property type="match status" value="1"/>
</dbReference>
<keyword evidence="4" id="KW-1133">Transmembrane helix</keyword>
<proteinExistence type="predicted"/>
<keyword evidence="4" id="KW-0812">Transmembrane</keyword>
<evidence type="ECO:0000256" key="4">
    <source>
        <dbReference type="SAM" id="Phobius"/>
    </source>
</evidence>
<keyword evidence="1 5" id="KW-0696">RNA-directed RNA polymerase</keyword>